<dbReference type="InterPro" id="IPR036322">
    <property type="entry name" value="WD40_repeat_dom_sf"/>
</dbReference>
<dbReference type="GO" id="GO:0005730">
    <property type="term" value="C:nucleolus"/>
    <property type="evidence" value="ECO:0007669"/>
    <property type="project" value="InterPro"/>
</dbReference>
<keyword evidence="3" id="KW-1185">Reference proteome</keyword>
<protein>
    <submittedName>
        <fullName evidence="2">Uncharacterized protein</fullName>
    </submittedName>
</protein>
<organism evidence="2 3">
    <name type="scientific">Theileria equi strain WA</name>
    <dbReference type="NCBI Taxonomy" id="1537102"/>
    <lineage>
        <taxon>Eukaryota</taxon>
        <taxon>Sar</taxon>
        <taxon>Alveolata</taxon>
        <taxon>Apicomplexa</taxon>
        <taxon>Aconoidasida</taxon>
        <taxon>Piroplasmida</taxon>
        <taxon>Theileriidae</taxon>
        <taxon>Theileria</taxon>
    </lineage>
</organism>
<dbReference type="GeneID" id="15806341"/>
<dbReference type="Gene3D" id="2.130.10.10">
    <property type="entry name" value="YVTN repeat-like/Quinoprotein amine dehydrogenase"/>
    <property type="match status" value="2"/>
</dbReference>
<evidence type="ECO:0000313" key="2">
    <source>
        <dbReference type="EMBL" id="AFZ81083.1"/>
    </source>
</evidence>
<feature type="compositionally biased region" description="Acidic residues" evidence="1">
    <location>
        <begin position="540"/>
        <end position="551"/>
    </location>
</feature>
<dbReference type="GO" id="GO:0042273">
    <property type="term" value="P:ribosomal large subunit biogenesis"/>
    <property type="evidence" value="ECO:0007669"/>
    <property type="project" value="InterPro"/>
</dbReference>
<evidence type="ECO:0000313" key="3">
    <source>
        <dbReference type="Proteomes" id="UP000031512"/>
    </source>
</evidence>
<sequence length="551" mass="62414">MKYLLGGSTGLLKEIDTTNRTLQCFTRLQDQSLDKNVTSMCWSGGFGGYLQDKITVGHSDGTLRLFEFPTMEILKEVKLPSKCIHVSMLGKHFDQFGPDFYAKNDNSILYPAYSDSDVYNGHDRQLLAVCESGHIFVFDWSLDSDSSVSKVLDLVTGESTDTDIPGIISGFKYKSPINAVAVNSLMTNRIVIGGLEIPPILFDLFTGKILWAGKYPHATLLDLKSAMDIRGIVFLEDIDQDTFCVSTSDSSIYVYDTTSQRDPIFELNICDERAKGLSYNSLLYSGISDHNTKHRKLLNTSINVNYSHDNRNIIRMTTTPNITVEHVKGEEDSTNTLEGHGLSIKCRTLGGNDYCNIYISDNVGSVYHMQLLTGDRLVEWVHRKLCKSKEYKKDVKKLSYDEKLEVMNHLIEARKRLASSSHNDKHIHFRKSGYNQFIGKVIYSFNIHNGAVLGLQSIGNYLVTASLDRFTKVLDIKTGKVIYQHYCNQKQTSILVPREYFLETFDNEKEFKALKEPEPEPEQDPVVPSEDGLDEHMMDELEDNDPFDDDD</sequence>
<reference evidence="2 3" key="1">
    <citation type="journal article" date="2012" name="BMC Genomics">
        <title>Comparative genomic analysis and phylogenetic position of Theileria equi.</title>
        <authorList>
            <person name="Kappmeyer L.S."/>
            <person name="Thiagarajan M."/>
            <person name="Herndon D.R."/>
            <person name="Ramsay J.D."/>
            <person name="Caler E."/>
            <person name="Djikeng A."/>
            <person name="Gillespie J.J."/>
            <person name="Lau A.O."/>
            <person name="Roalson E.H."/>
            <person name="Silva J.C."/>
            <person name="Silva M.G."/>
            <person name="Suarez C.E."/>
            <person name="Ueti M.W."/>
            <person name="Nene V.M."/>
            <person name="Mealey R.H."/>
            <person name="Knowles D.P."/>
            <person name="Brayton K.A."/>
        </authorList>
    </citation>
    <scope>NUCLEOTIDE SEQUENCE [LARGE SCALE GENOMIC DNA]</scope>
    <source>
        <strain evidence="2 3">WA</strain>
    </source>
</reference>
<name>L0B0P4_THEEQ</name>
<dbReference type="GO" id="GO:0030687">
    <property type="term" value="C:preribosome, large subunit precursor"/>
    <property type="evidence" value="ECO:0007669"/>
    <property type="project" value="TreeGrafter"/>
</dbReference>
<proteinExistence type="predicted"/>
<gene>
    <name evidence="2" type="ORF">BEWA_004910</name>
</gene>
<dbReference type="InterPro" id="IPR015943">
    <property type="entry name" value="WD40/YVTN_repeat-like_dom_sf"/>
</dbReference>
<dbReference type="InterPro" id="IPR037379">
    <property type="entry name" value="WDR74/Nsa1"/>
</dbReference>
<dbReference type="eggNOG" id="ENOG502QYQ3">
    <property type="taxonomic scope" value="Eukaryota"/>
</dbReference>
<dbReference type="InterPro" id="IPR011047">
    <property type="entry name" value="Quinoprotein_ADH-like_sf"/>
</dbReference>
<dbReference type="SUPFAM" id="SSF50998">
    <property type="entry name" value="Quinoprotein alcohol dehydrogenase-like"/>
    <property type="match status" value="1"/>
</dbReference>
<dbReference type="SUPFAM" id="SSF50978">
    <property type="entry name" value="WD40 repeat-like"/>
    <property type="match status" value="1"/>
</dbReference>
<accession>L0B0P4</accession>
<dbReference type="PANTHER" id="PTHR16038">
    <property type="entry name" value="NOP SEVEN ASSOCIATED PROTEIN 1"/>
    <property type="match status" value="1"/>
</dbReference>
<dbReference type="KEGG" id="beq:BEWA_004910"/>
<dbReference type="RefSeq" id="XP_004830749.1">
    <property type="nucleotide sequence ID" value="XM_004830692.1"/>
</dbReference>
<dbReference type="Proteomes" id="UP000031512">
    <property type="component" value="Chromosome 3"/>
</dbReference>
<dbReference type="AlphaFoldDB" id="L0B0P4"/>
<dbReference type="PANTHER" id="PTHR16038:SF4">
    <property type="entry name" value="WD REPEAT-CONTAINING PROTEIN 74"/>
    <property type="match status" value="1"/>
</dbReference>
<dbReference type="EMBL" id="CP001670">
    <property type="protein sequence ID" value="AFZ81083.1"/>
    <property type="molecule type" value="Genomic_DNA"/>
</dbReference>
<dbReference type="OrthoDB" id="18388at2759"/>
<feature type="region of interest" description="Disordered" evidence="1">
    <location>
        <begin position="512"/>
        <end position="551"/>
    </location>
</feature>
<dbReference type="VEuPathDB" id="PiroplasmaDB:BEWA_004910"/>
<evidence type="ECO:0000256" key="1">
    <source>
        <dbReference type="SAM" id="MobiDB-lite"/>
    </source>
</evidence>